<dbReference type="CDD" id="cd00167">
    <property type="entry name" value="SANT"/>
    <property type="match status" value="2"/>
</dbReference>
<dbReference type="Gene3D" id="1.10.10.60">
    <property type="entry name" value="Homeodomain-like"/>
    <property type="match status" value="2"/>
</dbReference>
<accession>A0A6A4NCD4</accession>
<feature type="domain" description="HTH myb-type" evidence="7">
    <location>
        <begin position="66"/>
        <end position="116"/>
    </location>
</feature>
<dbReference type="GO" id="GO:0003677">
    <property type="term" value="F:DNA binding"/>
    <property type="evidence" value="ECO:0007669"/>
    <property type="project" value="UniProtKB-KW"/>
</dbReference>
<dbReference type="PROSITE" id="PS50090">
    <property type="entry name" value="MYB_LIKE"/>
    <property type="match status" value="2"/>
</dbReference>
<dbReference type="Pfam" id="PF00249">
    <property type="entry name" value="Myb_DNA-binding"/>
    <property type="match status" value="2"/>
</dbReference>
<dbReference type="PROSITE" id="PS51294">
    <property type="entry name" value="HTH_MYB"/>
    <property type="match status" value="2"/>
</dbReference>
<evidence type="ECO:0000259" key="7">
    <source>
        <dbReference type="PROSITE" id="PS51294"/>
    </source>
</evidence>
<dbReference type="SMART" id="SM00717">
    <property type="entry name" value="SANT"/>
    <property type="match status" value="2"/>
</dbReference>
<feature type="domain" description="HTH myb-type" evidence="7">
    <location>
        <begin position="9"/>
        <end position="65"/>
    </location>
</feature>
<dbReference type="AlphaFoldDB" id="A0A6A4NCD4"/>
<dbReference type="GO" id="GO:0005634">
    <property type="term" value="C:nucleus"/>
    <property type="evidence" value="ECO:0007669"/>
    <property type="project" value="UniProtKB-SubCell"/>
</dbReference>
<feature type="region of interest" description="Disordered" evidence="5">
    <location>
        <begin position="147"/>
        <end position="167"/>
    </location>
</feature>
<dbReference type="GO" id="GO:0009733">
    <property type="term" value="P:response to auxin"/>
    <property type="evidence" value="ECO:0007669"/>
    <property type="project" value="TreeGrafter"/>
</dbReference>
<name>A0A6A4NCD4_LUPAL</name>
<comment type="caution">
    <text evidence="8">The sequence shown here is derived from an EMBL/GenBank/DDBJ whole genome shotgun (WGS) entry which is preliminary data.</text>
</comment>
<comment type="subcellular location">
    <subcellularLocation>
        <location evidence="1">Nucleus</location>
    </subcellularLocation>
</comment>
<evidence type="ECO:0000313" key="8">
    <source>
        <dbReference type="EMBL" id="KAE9586371.1"/>
    </source>
</evidence>
<evidence type="ECO:0000313" key="9">
    <source>
        <dbReference type="Proteomes" id="UP000447434"/>
    </source>
</evidence>
<dbReference type="SUPFAM" id="SSF46689">
    <property type="entry name" value="Homeodomain-like"/>
    <property type="match status" value="1"/>
</dbReference>
<dbReference type="PANTHER" id="PTHR10641">
    <property type="entry name" value="MYB FAMILY TRANSCRIPTION FACTOR"/>
    <property type="match status" value="1"/>
</dbReference>
<evidence type="ECO:0000259" key="6">
    <source>
        <dbReference type="PROSITE" id="PS50090"/>
    </source>
</evidence>
<feature type="domain" description="Myb-like" evidence="6">
    <location>
        <begin position="9"/>
        <end position="61"/>
    </location>
</feature>
<evidence type="ECO:0000256" key="5">
    <source>
        <dbReference type="SAM" id="MobiDB-lite"/>
    </source>
</evidence>
<dbReference type="EMBL" id="WOCE01000024">
    <property type="protein sequence ID" value="KAE9586371.1"/>
    <property type="molecule type" value="Genomic_DNA"/>
</dbReference>
<evidence type="ECO:0000256" key="3">
    <source>
        <dbReference type="ARBA" id="ARBA00023125"/>
    </source>
</evidence>
<keyword evidence="4" id="KW-0539">Nucleus</keyword>
<dbReference type="OrthoDB" id="2143914at2759"/>
<dbReference type="PANTHER" id="PTHR10641:SF1152">
    <property type="entry name" value="TRANSCRIPTION FACTOR MYB60"/>
    <property type="match status" value="1"/>
</dbReference>
<evidence type="ECO:0000256" key="2">
    <source>
        <dbReference type="ARBA" id="ARBA00022737"/>
    </source>
</evidence>
<dbReference type="InterPro" id="IPR001005">
    <property type="entry name" value="SANT/Myb"/>
</dbReference>
<feature type="domain" description="Myb-like" evidence="6">
    <location>
        <begin position="62"/>
        <end position="112"/>
    </location>
</feature>
<evidence type="ECO:0000256" key="1">
    <source>
        <dbReference type="ARBA" id="ARBA00004123"/>
    </source>
</evidence>
<dbReference type="InterPro" id="IPR017930">
    <property type="entry name" value="Myb_dom"/>
</dbReference>
<dbReference type="InterPro" id="IPR009057">
    <property type="entry name" value="Homeodomain-like_sf"/>
</dbReference>
<gene>
    <name evidence="8" type="ORF">Lalb_Chr24g0401201</name>
</gene>
<keyword evidence="9" id="KW-1185">Reference proteome</keyword>
<protein>
    <submittedName>
        <fullName evidence="8">Putative transcription factor MYB-HB-like family</fullName>
    </submittedName>
</protein>
<dbReference type="InterPro" id="IPR015495">
    <property type="entry name" value="Myb_TF_plants"/>
</dbReference>
<sequence length="315" mass="35935">MVRPPCCDKVSIKKGPWTPEEDIILVSYIQEHGPGNWRTVPTSTGLSRCSKSCRLRWTNYLRPGIKRGNFTPHEEGMIIHLQALLGNKWAAIASLLPQRRDNDIKNYWNTHLKKKMKKIRVASDSTTIGQYSSKSFNYSRSLDISRSNHGSSFRPSQSQTHSSTYASSTENISRLLQGWMRSSPKQPLKEITQEEEKFQSYDEFENSNNIVKSASVPASLNLQLQQHKTKNEHDMVSHEEFDSILSFENLNNAPWDKSTCDSMPENVYVASVKGAEKNRVTSENSNAPPLSFLEKWLLDENVGHVEEMIQLSPMF</sequence>
<dbReference type="Proteomes" id="UP000447434">
    <property type="component" value="Chromosome 24"/>
</dbReference>
<dbReference type="FunFam" id="1.10.10.60:FF:000001">
    <property type="entry name" value="MYB-related transcription factor"/>
    <property type="match status" value="1"/>
</dbReference>
<reference evidence="9" key="1">
    <citation type="journal article" date="2020" name="Nat. Commun.">
        <title>Genome sequence of the cluster root forming white lupin.</title>
        <authorList>
            <person name="Hufnagel B."/>
            <person name="Marques A."/>
            <person name="Soriano A."/>
            <person name="Marques L."/>
            <person name="Divol F."/>
            <person name="Doumas P."/>
            <person name="Sallet E."/>
            <person name="Mancinotti D."/>
            <person name="Carrere S."/>
            <person name="Marande W."/>
            <person name="Arribat S."/>
            <person name="Keller J."/>
            <person name="Huneau C."/>
            <person name="Blein T."/>
            <person name="Aime D."/>
            <person name="Laguerre M."/>
            <person name="Taylor J."/>
            <person name="Schubert V."/>
            <person name="Nelson M."/>
            <person name="Geu-Flores F."/>
            <person name="Crespi M."/>
            <person name="Gallardo-Guerrero K."/>
            <person name="Delaux P.-M."/>
            <person name="Salse J."/>
            <person name="Berges H."/>
            <person name="Guyot R."/>
            <person name="Gouzy J."/>
            <person name="Peret B."/>
        </authorList>
    </citation>
    <scope>NUCLEOTIDE SEQUENCE [LARGE SCALE GENOMIC DNA]</scope>
    <source>
        <strain evidence="9">cv. Amiga</strain>
    </source>
</reference>
<evidence type="ECO:0000256" key="4">
    <source>
        <dbReference type="ARBA" id="ARBA00023242"/>
    </source>
</evidence>
<keyword evidence="3" id="KW-0238">DNA-binding</keyword>
<organism evidence="8 9">
    <name type="scientific">Lupinus albus</name>
    <name type="common">White lupine</name>
    <name type="synonym">Lupinus termis</name>
    <dbReference type="NCBI Taxonomy" id="3870"/>
    <lineage>
        <taxon>Eukaryota</taxon>
        <taxon>Viridiplantae</taxon>
        <taxon>Streptophyta</taxon>
        <taxon>Embryophyta</taxon>
        <taxon>Tracheophyta</taxon>
        <taxon>Spermatophyta</taxon>
        <taxon>Magnoliopsida</taxon>
        <taxon>eudicotyledons</taxon>
        <taxon>Gunneridae</taxon>
        <taxon>Pentapetalae</taxon>
        <taxon>rosids</taxon>
        <taxon>fabids</taxon>
        <taxon>Fabales</taxon>
        <taxon>Fabaceae</taxon>
        <taxon>Papilionoideae</taxon>
        <taxon>50 kb inversion clade</taxon>
        <taxon>genistoids sensu lato</taxon>
        <taxon>core genistoids</taxon>
        <taxon>Genisteae</taxon>
        <taxon>Lupinus</taxon>
    </lineage>
</organism>
<proteinExistence type="predicted"/>
<keyword evidence="2" id="KW-0677">Repeat</keyword>